<sequence length="681" mass="74003">MPQMFSLDEMRDLALAFPDASSRAFSESDQEVRLVPSLSGDGFIRSDVLLQKLNEHIEAEGQGRLPLSRLAADFDISKEELSALVRDPEAELLLSTDGQNAISKHEAERLQDDLKELVQGRVVYAAGVAIANNLALESINKLIAMNRYGAKGEDGDGPRLALYPQTSDPREVRKSIIFSPPYLDGLIADAQEAFDAAQQSGVPESIPADGVLPTAFLQLIVDRLGSDFQGRMSVGEGTVDFTPTSYLERARDEKIDELLDGTTPSCPLQWLVDLLPEQYPDISAAERYVNTQHPEDILIFFDTAVSKAWHDKATADLLQTLADKSVVNISDPFQDLSPDASHSAAAKALVDILAIVRSEDECSVVSEGTFPYLIRMDLFLTIQAAFKERVRAHVEHLWSNSHQLPDAELTSGLGDLPTILAPAMDELQLPPPLLPILLRCSCDGGAKAVFNATLARLEADADAALAAFWLDRVAARFELHAAATTETAMADAKVRAQLLDLLREYVVKELVPDAAARAEAKGLVRSARARRNVKKLLAVLKEQSPPQSGEQGVAAVRTSLHKFAAKMDVPPVADVAQRKEAYVRDMVRDMQRDGDAPRLFLKLTVALWAKRADGVVYATGKFAPKLVKLMAKGAAADGTVVGLDEEQSARLEALKEAVKTGSAGDAEKAEMRRTAAEAWGV</sequence>
<dbReference type="Proteomes" id="UP000183809">
    <property type="component" value="Unassembled WGS sequence"/>
</dbReference>
<dbReference type="AlphaFoldDB" id="A0A1J9SCP3"/>
<keyword evidence="2" id="KW-1185">Reference proteome</keyword>
<organism evidence="1 2">
    <name type="scientific">Diplodia corticola</name>
    <dbReference type="NCBI Taxonomy" id="236234"/>
    <lineage>
        <taxon>Eukaryota</taxon>
        <taxon>Fungi</taxon>
        <taxon>Dikarya</taxon>
        <taxon>Ascomycota</taxon>
        <taxon>Pezizomycotina</taxon>
        <taxon>Dothideomycetes</taxon>
        <taxon>Dothideomycetes incertae sedis</taxon>
        <taxon>Botryosphaeriales</taxon>
        <taxon>Botryosphaeriaceae</taxon>
        <taxon>Diplodia</taxon>
    </lineage>
</organism>
<protein>
    <submittedName>
        <fullName evidence="1">Purine biosynthesis protein purh</fullName>
    </submittedName>
</protein>
<dbReference type="EMBL" id="MNUE01000007">
    <property type="protein sequence ID" value="OJD37341.1"/>
    <property type="molecule type" value="Genomic_DNA"/>
</dbReference>
<proteinExistence type="predicted"/>
<name>A0A1J9SCP3_9PEZI</name>
<accession>A0A1J9SCP3</accession>
<dbReference type="OrthoDB" id="3935714at2759"/>
<dbReference type="GeneID" id="31018983"/>
<evidence type="ECO:0000313" key="2">
    <source>
        <dbReference type="Proteomes" id="UP000183809"/>
    </source>
</evidence>
<evidence type="ECO:0000313" key="1">
    <source>
        <dbReference type="EMBL" id="OJD37341.1"/>
    </source>
</evidence>
<gene>
    <name evidence="1" type="ORF">BKCO1_700063</name>
</gene>
<comment type="caution">
    <text evidence="1">The sequence shown here is derived from an EMBL/GenBank/DDBJ whole genome shotgun (WGS) entry which is preliminary data.</text>
</comment>
<dbReference type="STRING" id="236234.A0A1J9SCP3"/>
<dbReference type="RefSeq" id="XP_020133480.1">
    <property type="nucleotide sequence ID" value="XM_020278722.1"/>
</dbReference>
<reference evidence="1 2" key="1">
    <citation type="submission" date="2016-10" db="EMBL/GenBank/DDBJ databases">
        <title>Proteomics and genomics reveal pathogen-plant mechanisms compatible with a hemibiotrophic lifestyle of Diplodia corticola.</title>
        <authorList>
            <person name="Fernandes I."/>
            <person name="De Jonge R."/>
            <person name="Van De Peer Y."/>
            <person name="Devreese B."/>
            <person name="Alves A."/>
            <person name="Esteves A.C."/>
        </authorList>
    </citation>
    <scope>NUCLEOTIDE SEQUENCE [LARGE SCALE GENOMIC DNA]</scope>
    <source>
        <strain evidence="1 2">CBS 112549</strain>
    </source>
</reference>